<feature type="transmembrane region" description="Helical" evidence="9">
    <location>
        <begin position="240"/>
        <end position="262"/>
    </location>
</feature>
<feature type="transmembrane region" description="Helical" evidence="9">
    <location>
        <begin position="6"/>
        <end position="22"/>
    </location>
</feature>
<dbReference type="InterPro" id="IPR050586">
    <property type="entry name" value="CPA3_Na-H_Antiporter_D"/>
</dbReference>
<dbReference type="Proteomes" id="UP001597301">
    <property type="component" value="Unassembled WGS sequence"/>
</dbReference>
<feature type="transmembrane region" description="Helical" evidence="9">
    <location>
        <begin position="326"/>
        <end position="350"/>
    </location>
</feature>
<keyword evidence="6 9" id="KW-1133">Transmembrane helix</keyword>
<dbReference type="EMBL" id="JBHUEO010000113">
    <property type="protein sequence ID" value="MFD1708670.1"/>
    <property type="molecule type" value="Genomic_DNA"/>
</dbReference>
<feature type="transmembrane region" description="Helical" evidence="9">
    <location>
        <begin position="162"/>
        <end position="184"/>
    </location>
</feature>
<evidence type="ECO:0000256" key="2">
    <source>
        <dbReference type="ARBA" id="ARBA00005346"/>
    </source>
</evidence>
<accession>A0ABW4KQZ1</accession>
<proteinExistence type="inferred from homology"/>
<reference evidence="12" key="1">
    <citation type="journal article" date="2019" name="Int. J. Syst. Evol. Microbiol.">
        <title>The Global Catalogue of Microorganisms (GCM) 10K type strain sequencing project: providing services to taxonomists for standard genome sequencing and annotation.</title>
        <authorList>
            <consortium name="The Broad Institute Genomics Platform"/>
            <consortium name="The Broad Institute Genome Sequencing Center for Infectious Disease"/>
            <person name="Wu L."/>
            <person name="Ma J."/>
        </authorList>
    </citation>
    <scope>NUCLEOTIDE SEQUENCE [LARGE SCALE GENOMIC DNA]</scope>
    <source>
        <strain evidence="12">CGMCC 1.12295</strain>
    </source>
</reference>
<keyword evidence="3" id="KW-0813">Transport</keyword>
<evidence type="ECO:0000256" key="6">
    <source>
        <dbReference type="ARBA" id="ARBA00022989"/>
    </source>
</evidence>
<evidence type="ECO:0000256" key="7">
    <source>
        <dbReference type="ARBA" id="ARBA00023136"/>
    </source>
</evidence>
<gene>
    <name evidence="11" type="ORF">ACFSCZ_18515</name>
</gene>
<sequence length="492" mass="53877">MINLLILPIVIPFVTAILLIFFKNHVIAQRWISAISSAGLLAASIILVHTIYREGIQTLDLGNWQAPFGITLVSDMLSALLVTATSFIAFCCILYSFRTIGKGRESYFYYPVVQFLIVGVNGAFTTGDIFNLFVFFEVMLMASYVLLVIGGTKIQLRESIKYIIVNITSSALFVIAVAYLYSIVGTLNMAHISQRIAEINQPAILTVLAVLFLIVFGLKGAIFPLFFWLPGSYYAPPVPIIALFGALLTKVGVYSILRTYTLFFYHDIGFTHKLLAILSLITVILGSIGAIAYKDMKMIVIYNIIIAIGVITYGIGSMNADALTGSVFYIIHDMIIKAVLFLLVGLMIYLTGTSNYTKFSGLIKHYPLVGWSFFISVLALAGIPPLSGFVGKLLIVNGGFSNGDLIGALIILLSSLFVLYSLMRVFLNSFWGDPAGSMKKPELKLGSMMVPIVILIIAAIGYGLFAEWVYIYVALAVEALIDPAVYIEAVLK</sequence>
<evidence type="ECO:0000259" key="10">
    <source>
        <dbReference type="Pfam" id="PF00361"/>
    </source>
</evidence>
<evidence type="ECO:0000313" key="11">
    <source>
        <dbReference type="EMBL" id="MFD1708670.1"/>
    </source>
</evidence>
<evidence type="ECO:0000256" key="1">
    <source>
        <dbReference type="ARBA" id="ARBA00004651"/>
    </source>
</evidence>
<dbReference type="PRINTS" id="PR01437">
    <property type="entry name" value="NUOXDRDTASE4"/>
</dbReference>
<evidence type="ECO:0000256" key="4">
    <source>
        <dbReference type="ARBA" id="ARBA00022475"/>
    </source>
</evidence>
<feature type="domain" description="NADH:quinone oxidoreductase/Mrp antiporter transmembrane" evidence="10">
    <location>
        <begin position="128"/>
        <end position="417"/>
    </location>
</feature>
<comment type="caution">
    <text evidence="11">The sequence shown here is derived from an EMBL/GenBank/DDBJ whole genome shotgun (WGS) entry which is preliminary data.</text>
</comment>
<feature type="transmembrane region" description="Helical" evidence="9">
    <location>
        <begin position="130"/>
        <end position="150"/>
    </location>
</feature>
<feature type="transmembrane region" description="Helical" evidence="9">
    <location>
        <begin position="274"/>
        <end position="293"/>
    </location>
</feature>
<feature type="transmembrane region" description="Helical" evidence="9">
    <location>
        <begin position="300"/>
        <end position="320"/>
    </location>
</feature>
<dbReference type="InterPro" id="IPR003918">
    <property type="entry name" value="NADH_UbQ_OxRdtase"/>
</dbReference>
<keyword evidence="7 9" id="KW-0472">Membrane</keyword>
<dbReference type="NCBIfam" id="NF009306">
    <property type="entry name" value="PRK12663.1"/>
    <property type="match status" value="1"/>
</dbReference>
<organism evidence="11 12">
    <name type="scientific">Siminovitchia sediminis</name>
    <dbReference type="NCBI Taxonomy" id="1274353"/>
    <lineage>
        <taxon>Bacteria</taxon>
        <taxon>Bacillati</taxon>
        <taxon>Bacillota</taxon>
        <taxon>Bacilli</taxon>
        <taxon>Bacillales</taxon>
        <taxon>Bacillaceae</taxon>
        <taxon>Siminovitchia</taxon>
    </lineage>
</organism>
<protein>
    <submittedName>
        <fullName evidence="11">Na+/H+ antiporter subunit D</fullName>
    </submittedName>
</protein>
<keyword evidence="4" id="KW-1003">Cell membrane</keyword>
<name>A0ABW4KQZ1_9BACI</name>
<dbReference type="NCBIfam" id="NF005818">
    <property type="entry name" value="PRK07691.1"/>
    <property type="match status" value="1"/>
</dbReference>
<keyword evidence="5 8" id="KW-0812">Transmembrane</keyword>
<evidence type="ECO:0000256" key="9">
    <source>
        <dbReference type="SAM" id="Phobius"/>
    </source>
</evidence>
<feature type="transmembrane region" description="Helical" evidence="9">
    <location>
        <begin position="362"/>
        <end position="385"/>
    </location>
</feature>
<dbReference type="InterPro" id="IPR001750">
    <property type="entry name" value="ND/Mrp_TM"/>
</dbReference>
<feature type="transmembrane region" description="Helical" evidence="9">
    <location>
        <begin position="31"/>
        <end position="52"/>
    </location>
</feature>
<evidence type="ECO:0000313" key="12">
    <source>
        <dbReference type="Proteomes" id="UP001597301"/>
    </source>
</evidence>
<evidence type="ECO:0000256" key="5">
    <source>
        <dbReference type="ARBA" id="ARBA00022692"/>
    </source>
</evidence>
<feature type="transmembrane region" description="Helical" evidence="9">
    <location>
        <begin position="448"/>
        <end position="465"/>
    </location>
</feature>
<dbReference type="PANTHER" id="PTHR42703:SF1">
    <property type="entry name" value="NA(+)_H(+) ANTIPORTER SUBUNIT D1"/>
    <property type="match status" value="1"/>
</dbReference>
<dbReference type="Pfam" id="PF00361">
    <property type="entry name" value="Proton_antipo_M"/>
    <property type="match status" value="1"/>
</dbReference>
<keyword evidence="3" id="KW-0050">Antiport</keyword>
<feature type="transmembrane region" description="Helical" evidence="9">
    <location>
        <begin position="405"/>
        <end position="427"/>
    </location>
</feature>
<comment type="similarity">
    <text evidence="2">Belongs to the CPA3 antiporters (TC 2.A.63) subunit D family.</text>
</comment>
<feature type="transmembrane region" description="Helical" evidence="9">
    <location>
        <begin position="204"/>
        <end position="228"/>
    </location>
</feature>
<dbReference type="PANTHER" id="PTHR42703">
    <property type="entry name" value="NADH DEHYDROGENASE"/>
    <property type="match status" value="1"/>
</dbReference>
<keyword evidence="12" id="KW-1185">Reference proteome</keyword>
<evidence type="ECO:0000256" key="8">
    <source>
        <dbReference type="RuleBase" id="RU000320"/>
    </source>
</evidence>
<feature type="transmembrane region" description="Helical" evidence="9">
    <location>
        <begin position="107"/>
        <end position="124"/>
    </location>
</feature>
<feature type="transmembrane region" description="Helical" evidence="9">
    <location>
        <begin position="471"/>
        <end position="491"/>
    </location>
</feature>
<feature type="transmembrane region" description="Helical" evidence="9">
    <location>
        <begin position="72"/>
        <end position="95"/>
    </location>
</feature>
<comment type="subcellular location">
    <subcellularLocation>
        <location evidence="1">Cell membrane</location>
        <topology evidence="1">Multi-pass membrane protein</topology>
    </subcellularLocation>
    <subcellularLocation>
        <location evidence="8">Membrane</location>
        <topology evidence="8">Multi-pass membrane protein</topology>
    </subcellularLocation>
</comment>
<dbReference type="RefSeq" id="WP_380776241.1">
    <property type="nucleotide sequence ID" value="NZ_JBHUEO010000113.1"/>
</dbReference>
<evidence type="ECO:0000256" key="3">
    <source>
        <dbReference type="ARBA" id="ARBA00022449"/>
    </source>
</evidence>